<name>A0A1I5S1H3_9FIRM</name>
<dbReference type="Proteomes" id="UP000182624">
    <property type="component" value="Unassembled WGS sequence"/>
</dbReference>
<keyword evidence="7" id="KW-1185">Reference proteome</keyword>
<dbReference type="EMBL" id="FOXO01000005">
    <property type="protein sequence ID" value="SFP64391.1"/>
    <property type="molecule type" value="Genomic_DNA"/>
</dbReference>
<dbReference type="PROSITE" id="PS51257">
    <property type="entry name" value="PROKAR_LIPOPROTEIN"/>
    <property type="match status" value="1"/>
</dbReference>
<evidence type="ECO:0000256" key="1">
    <source>
        <dbReference type="ARBA" id="ARBA00004196"/>
    </source>
</evidence>
<gene>
    <name evidence="6" type="ORF">SAMN04487928_10567</name>
</gene>
<organism evidence="6 7">
    <name type="scientific">Butyrivibrio proteoclasticus</name>
    <dbReference type="NCBI Taxonomy" id="43305"/>
    <lineage>
        <taxon>Bacteria</taxon>
        <taxon>Bacillati</taxon>
        <taxon>Bacillota</taxon>
        <taxon>Clostridia</taxon>
        <taxon>Lachnospirales</taxon>
        <taxon>Lachnospiraceae</taxon>
        <taxon>Butyrivibrio</taxon>
    </lineage>
</organism>
<evidence type="ECO:0000256" key="2">
    <source>
        <dbReference type="ARBA" id="ARBA00007639"/>
    </source>
</evidence>
<dbReference type="PANTHER" id="PTHR46847">
    <property type="entry name" value="D-ALLOSE-BINDING PERIPLASMIC PROTEIN-RELATED"/>
    <property type="match status" value="1"/>
</dbReference>
<evidence type="ECO:0000313" key="7">
    <source>
        <dbReference type="Proteomes" id="UP000182624"/>
    </source>
</evidence>
<comment type="subcellular location">
    <subcellularLocation>
        <location evidence="1">Cell envelope</location>
    </subcellularLocation>
</comment>
<reference evidence="7" key="1">
    <citation type="submission" date="2016-10" db="EMBL/GenBank/DDBJ databases">
        <authorList>
            <person name="Varghese N."/>
            <person name="Submissions S."/>
        </authorList>
    </citation>
    <scope>NUCLEOTIDE SEQUENCE [LARGE SCALE GENOMIC DNA]</scope>
    <source>
        <strain evidence="7">P18</strain>
    </source>
</reference>
<dbReference type="InterPro" id="IPR028082">
    <property type="entry name" value="Peripla_BP_I"/>
</dbReference>
<proteinExistence type="inferred from homology"/>
<feature type="chain" id="PRO_5039518506" evidence="4">
    <location>
        <begin position="20"/>
        <end position="348"/>
    </location>
</feature>
<evidence type="ECO:0000256" key="3">
    <source>
        <dbReference type="ARBA" id="ARBA00022729"/>
    </source>
</evidence>
<dbReference type="CDD" id="cd06309">
    <property type="entry name" value="PBP1_galactofuranose_YtfQ-like"/>
    <property type="match status" value="1"/>
</dbReference>
<evidence type="ECO:0000313" key="6">
    <source>
        <dbReference type="EMBL" id="SFP64391.1"/>
    </source>
</evidence>
<evidence type="ECO:0000256" key="4">
    <source>
        <dbReference type="SAM" id="SignalP"/>
    </source>
</evidence>
<dbReference type="InterPro" id="IPR025997">
    <property type="entry name" value="SBP_2_dom"/>
</dbReference>
<dbReference type="GO" id="GO:0030313">
    <property type="term" value="C:cell envelope"/>
    <property type="evidence" value="ECO:0007669"/>
    <property type="project" value="UniProtKB-SubCell"/>
</dbReference>
<feature type="signal peptide" evidence="4">
    <location>
        <begin position="1"/>
        <end position="19"/>
    </location>
</feature>
<dbReference type="PANTHER" id="PTHR46847:SF3">
    <property type="entry name" value="GALACTOFURANOSE-BINDING PROTEIN YTFQ"/>
    <property type="match status" value="1"/>
</dbReference>
<dbReference type="AlphaFoldDB" id="A0A1I5S1H3"/>
<dbReference type="OrthoDB" id="9814427at2"/>
<dbReference type="Pfam" id="PF13407">
    <property type="entry name" value="Peripla_BP_4"/>
    <property type="match status" value="1"/>
</dbReference>
<sequence length="348" mass="38070">MRKNAMLALVLLLLSVFTAGCGSSTINEQNPDVENEVTKNYITVGFSQLGAESDWRSTNTESMLDAFSQENGYNLIYKNGQQKQSNQITAIRMFIQQEVDYIVLAPAMETGWDSVLGEAKEAGIPVIIVDRRVDVADKNLYSCWVGSDFELEGKKVAAWLKAFTEKRGISADDIHIVNIQGTIGSTAQIGRSRGLANAARANGWDILDEVSGDFTETKGREVMASFLRKYDNVNVVYCENDNEAIGAIEAIENAGKKVGADITNGEIMVVSFDGVNQEAINYAKEGKIACIAECNPHHGPRVSSLIKTLNSGGIPDKFNYVSEKLYSSFDDISEIVVDGSTYTIDELE</sequence>
<dbReference type="SUPFAM" id="SSF53822">
    <property type="entry name" value="Periplasmic binding protein-like I"/>
    <property type="match status" value="1"/>
</dbReference>
<protein>
    <submittedName>
        <fullName evidence="6">Monosaccharide ABC transporter substrate-binding protein, CUT2 family</fullName>
    </submittedName>
</protein>
<comment type="similarity">
    <text evidence="2">Belongs to the bacterial solute-binding protein 2 family.</text>
</comment>
<dbReference type="GO" id="GO:0030246">
    <property type="term" value="F:carbohydrate binding"/>
    <property type="evidence" value="ECO:0007669"/>
    <property type="project" value="UniProtKB-ARBA"/>
</dbReference>
<evidence type="ECO:0000259" key="5">
    <source>
        <dbReference type="Pfam" id="PF13407"/>
    </source>
</evidence>
<dbReference type="Gene3D" id="3.40.50.2300">
    <property type="match status" value="2"/>
</dbReference>
<accession>A0A1I5S1H3</accession>
<keyword evidence="3 4" id="KW-0732">Signal</keyword>
<feature type="domain" description="Periplasmic binding protein" evidence="5">
    <location>
        <begin position="45"/>
        <end position="291"/>
    </location>
</feature>